<sequence>MLETQWQRYLYWRFVALGTATLMAWNVYIVSSEFFRYEFRNTPLKDNFESVFSMLSNSVYLAALSYTLYTQPKANHDRRIRVGLQATLAAFCAILLLPACGIDGWAALVVALLALSIAAVATAYIQCSIYGIVALLPPCCAEGFMSGQAVAGTVISAAQLLAIYTSPNADNNATAAMDLDNDGNSVYQRRLRLRTAAYFCMSVLFMALSATAWVQLNACLGLKQQGNEDEENEQTIYEHQALSTGTAEGTHNVNMLITDVCEESPRLRAALVEQNGSPTSSLYMGSRRGQNRQNTHILTESTDRSATNDAAIVEHTYYANPTSNSNSTSPAETPQWLAALGLDNVQVVYSTFREISPYAFICAIAMTQTLAVFPPLTEAIVSSPASKPQIGNLTAWHFLLFNMGDYLGRLSTQWIKCEASVQPASSCLSAPRVLCLVNGARWVLAAAFLLFPTNANITPFIPAVIHSDVLYLFLVFVLGWSNGWVATTALITGPQAATNKELAGSILGYALCIGLFLGAVVSYPVILVSGIS</sequence>
<dbReference type="OrthoDB" id="10261753at2759"/>
<dbReference type="EMBL" id="JANBTW010000002">
    <property type="protein sequence ID" value="KAJ2680985.1"/>
    <property type="molecule type" value="Genomic_DNA"/>
</dbReference>
<dbReference type="InterPro" id="IPR002259">
    <property type="entry name" value="Eqnu_transpt"/>
</dbReference>
<dbReference type="Pfam" id="PF01733">
    <property type="entry name" value="Nucleoside_tran"/>
    <property type="match status" value="1"/>
</dbReference>
<keyword evidence="6 7" id="KW-0472">Membrane</keyword>
<name>A0A9W8GCZ6_9FUNG</name>
<gene>
    <name evidence="8" type="ORF">GGI25_000291</name>
</gene>
<keyword evidence="3" id="KW-0813">Transport</keyword>
<feature type="transmembrane region" description="Helical" evidence="7">
    <location>
        <begin position="439"/>
        <end position="457"/>
    </location>
</feature>
<evidence type="ECO:0000313" key="9">
    <source>
        <dbReference type="Proteomes" id="UP001151518"/>
    </source>
</evidence>
<dbReference type="AlphaFoldDB" id="A0A9W8GCZ6"/>
<keyword evidence="4 7" id="KW-0812">Transmembrane</keyword>
<evidence type="ECO:0000256" key="4">
    <source>
        <dbReference type="ARBA" id="ARBA00022692"/>
    </source>
</evidence>
<feature type="transmembrane region" description="Helical" evidence="7">
    <location>
        <begin position="469"/>
        <end position="486"/>
    </location>
</feature>
<comment type="subcellular location">
    <subcellularLocation>
        <location evidence="1">Membrane</location>
        <topology evidence="1">Multi-pass membrane protein</topology>
    </subcellularLocation>
</comment>
<evidence type="ECO:0000256" key="6">
    <source>
        <dbReference type="ARBA" id="ARBA00023136"/>
    </source>
</evidence>
<feature type="transmembrane region" description="Helical" evidence="7">
    <location>
        <begin position="51"/>
        <end position="70"/>
    </location>
</feature>
<evidence type="ECO:0000256" key="2">
    <source>
        <dbReference type="ARBA" id="ARBA00007965"/>
    </source>
</evidence>
<comment type="caution">
    <text evidence="8">The sequence shown here is derived from an EMBL/GenBank/DDBJ whole genome shotgun (WGS) entry which is preliminary data.</text>
</comment>
<evidence type="ECO:0000256" key="3">
    <source>
        <dbReference type="ARBA" id="ARBA00022448"/>
    </source>
</evidence>
<feature type="transmembrane region" description="Helical" evidence="7">
    <location>
        <begin position="12"/>
        <end position="31"/>
    </location>
</feature>
<comment type="similarity">
    <text evidence="2">Belongs to the SLC29A/ENT transporter (TC 2.A.57) family.</text>
</comment>
<reference evidence="8" key="1">
    <citation type="submission" date="2022-07" db="EMBL/GenBank/DDBJ databases">
        <title>Phylogenomic reconstructions and comparative analyses of Kickxellomycotina fungi.</title>
        <authorList>
            <person name="Reynolds N.K."/>
            <person name="Stajich J.E."/>
            <person name="Barry K."/>
            <person name="Grigoriev I.V."/>
            <person name="Crous P."/>
            <person name="Smith M.E."/>
        </authorList>
    </citation>
    <scope>NUCLEOTIDE SEQUENCE</scope>
    <source>
        <strain evidence="8">NRRL 3115</strain>
    </source>
</reference>
<dbReference type="PIRSF" id="PIRSF016379">
    <property type="entry name" value="ENT"/>
    <property type="match status" value="1"/>
</dbReference>
<dbReference type="PANTHER" id="PTHR10332:SF88">
    <property type="entry name" value="EQUILIBRATIVE NUCLEOSIDE TRANSPORTER 1, ISOFORM A"/>
    <property type="match status" value="1"/>
</dbReference>
<feature type="transmembrane region" description="Helical" evidence="7">
    <location>
        <begin position="105"/>
        <end position="125"/>
    </location>
</feature>
<organism evidence="8 9">
    <name type="scientific">Coemansia spiralis</name>
    <dbReference type="NCBI Taxonomy" id="417178"/>
    <lineage>
        <taxon>Eukaryota</taxon>
        <taxon>Fungi</taxon>
        <taxon>Fungi incertae sedis</taxon>
        <taxon>Zoopagomycota</taxon>
        <taxon>Kickxellomycotina</taxon>
        <taxon>Kickxellomycetes</taxon>
        <taxon>Kickxellales</taxon>
        <taxon>Kickxellaceae</taxon>
        <taxon>Coemansia</taxon>
    </lineage>
</organism>
<dbReference type="PANTHER" id="PTHR10332">
    <property type="entry name" value="EQUILIBRATIVE NUCLEOSIDE TRANSPORTER"/>
    <property type="match status" value="1"/>
</dbReference>
<accession>A0A9W8GCZ6</accession>
<dbReference type="Proteomes" id="UP001151518">
    <property type="component" value="Unassembled WGS sequence"/>
</dbReference>
<keyword evidence="5 7" id="KW-1133">Transmembrane helix</keyword>
<feature type="transmembrane region" description="Helical" evidence="7">
    <location>
        <begin position="506"/>
        <end position="528"/>
    </location>
</feature>
<evidence type="ECO:0000256" key="7">
    <source>
        <dbReference type="SAM" id="Phobius"/>
    </source>
</evidence>
<protein>
    <submittedName>
        <fullName evidence="8">Uncharacterized protein</fullName>
    </submittedName>
</protein>
<evidence type="ECO:0000256" key="5">
    <source>
        <dbReference type="ARBA" id="ARBA00022989"/>
    </source>
</evidence>
<proteinExistence type="inferred from homology"/>
<evidence type="ECO:0000256" key="1">
    <source>
        <dbReference type="ARBA" id="ARBA00004141"/>
    </source>
</evidence>
<evidence type="ECO:0000313" key="8">
    <source>
        <dbReference type="EMBL" id="KAJ2680985.1"/>
    </source>
</evidence>
<dbReference type="GO" id="GO:0005337">
    <property type="term" value="F:nucleoside transmembrane transporter activity"/>
    <property type="evidence" value="ECO:0007669"/>
    <property type="project" value="InterPro"/>
</dbReference>
<feature type="transmembrane region" description="Helical" evidence="7">
    <location>
        <begin position="82"/>
        <end position="99"/>
    </location>
</feature>
<feature type="transmembrane region" description="Helical" evidence="7">
    <location>
        <begin position="196"/>
        <end position="216"/>
    </location>
</feature>
<dbReference type="GO" id="GO:0005886">
    <property type="term" value="C:plasma membrane"/>
    <property type="evidence" value="ECO:0007669"/>
    <property type="project" value="TreeGrafter"/>
</dbReference>